<evidence type="ECO:0000313" key="1">
    <source>
        <dbReference type="EMBL" id="KAL3676915.1"/>
    </source>
</evidence>
<protein>
    <submittedName>
        <fullName evidence="1">Uncharacterized protein</fullName>
    </submittedName>
</protein>
<keyword evidence="2" id="KW-1185">Reference proteome</keyword>
<proteinExistence type="predicted"/>
<dbReference type="Proteomes" id="UP001633002">
    <property type="component" value="Unassembled WGS sequence"/>
</dbReference>
<evidence type="ECO:0000313" key="2">
    <source>
        <dbReference type="Proteomes" id="UP001633002"/>
    </source>
</evidence>
<dbReference type="EMBL" id="JBJQOH010000008">
    <property type="protein sequence ID" value="KAL3676915.1"/>
    <property type="molecule type" value="Genomic_DNA"/>
</dbReference>
<comment type="caution">
    <text evidence="1">The sequence shown here is derived from an EMBL/GenBank/DDBJ whole genome shotgun (WGS) entry which is preliminary data.</text>
</comment>
<name>A0ABD3GFX1_9MARC</name>
<accession>A0ABD3GFX1</accession>
<gene>
    <name evidence="1" type="ORF">R1sor_026863</name>
</gene>
<sequence length="273" mass="30951">MCSHSLCEVHDSGDLVPQPSNHIRSQPNEWPSKELNPKLRLAVRALKGIFPTVLLVDTDIVRSFMAPLRDQMIQSGIKHLEWLRANLIRTENCSSHSIAERARPMHLQWVQTAKETLLPKLRARLVQKFCSQFVATKEEAITKVYTQRCVLFETEENIVLDSGDVFEESVSHGHVTIPVPGDYIVSLCHNESGKQDNADDLLPTPEKWIVPAVTSDDEAFQRRLSTIYVNEYGVASQPEGLWPTEATDLLVSQVVRDMRTTFASFFPEQSQRT</sequence>
<dbReference type="AlphaFoldDB" id="A0ABD3GFX1"/>
<reference evidence="1 2" key="1">
    <citation type="submission" date="2024-09" db="EMBL/GenBank/DDBJ databases">
        <title>Chromosome-scale assembly of Riccia sorocarpa.</title>
        <authorList>
            <person name="Paukszto L."/>
        </authorList>
    </citation>
    <scope>NUCLEOTIDE SEQUENCE [LARGE SCALE GENOMIC DNA]</scope>
    <source>
        <strain evidence="1">LP-2024</strain>
        <tissue evidence="1">Aerial parts of the thallus</tissue>
    </source>
</reference>
<organism evidence="1 2">
    <name type="scientific">Riccia sorocarpa</name>
    <dbReference type="NCBI Taxonomy" id="122646"/>
    <lineage>
        <taxon>Eukaryota</taxon>
        <taxon>Viridiplantae</taxon>
        <taxon>Streptophyta</taxon>
        <taxon>Embryophyta</taxon>
        <taxon>Marchantiophyta</taxon>
        <taxon>Marchantiopsida</taxon>
        <taxon>Marchantiidae</taxon>
        <taxon>Marchantiales</taxon>
        <taxon>Ricciaceae</taxon>
        <taxon>Riccia</taxon>
    </lineage>
</organism>